<reference evidence="2 3" key="1">
    <citation type="journal article" date="2018" name="IMA Fungus">
        <title>IMA Genome-F 10: Nine draft genome sequences of Claviceps purpurea s.lat., including C. arundinis, C. humidiphila, and C. cf. spartinae, pseudomolecules for the pitch canker pathogen Fusarium circinatum, draft genome of Davidsoniella eucalypti, Grosmannia galeiformis, Quambalaria eucalypti, and Teratosphaeria destructans.</title>
        <authorList>
            <person name="Wingfield B.D."/>
            <person name="Liu M."/>
            <person name="Nguyen H.D."/>
            <person name="Lane F.A."/>
            <person name="Morgan S.W."/>
            <person name="De Vos L."/>
            <person name="Wilken P.M."/>
            <person name="Duong T.A."/>
            <person name="Aylward J."/>
            <person name="Coetzee M.P."/>
            <person name="Dadej K."/>
            <person name="De Beer Z.W."/>
            <person name="Findlay W."/>
            <person name="Havenga M."/>
            <person name="Kolarik M."/>
            <person name="Menzies J.G."/>
            <person name="Naidoo K."/>
            <person name="Pochopski O."/>
            <person name="Shoukouhi P."/>
            <person name="Santana Q.C."/>
            <person name="Seifert K.A."/>
            <person name="Soal N."/>
            <person name="Steenkamp E.T."/>
            <person name="Tatham C.T."/>
            <person name="van der Nest M.A."/>
            <person name="Wingfield M.J."/>
        </authorList>
    </citation>
    <scope>NUCLEOTIDE SEQUENCE [LARGE SCALE GENOMIC DNA]</scope>
    <source>
        <strain evidence="2">CMW44962</strain>
    </source>
</reference>
<comment type="caution">
    <text evidence="2">The sequence shown here is derived from an EMBL/GenBank/DDBJ whole genome shotgun (WGS) entry which is preliminary data.</text>
</comment>
<feature type="compositionally biased region" description="Polar residues" evidence="1">
    <location>
        <begin position="12"/>
        <end position="27"/>
    </location>
</feature>
<sequence>MSGDPINKKNARTNAPRSKNTKINSLPSIDHLTDKSKSAFEKVDSDDIEHYSTTTLPLRPVAMETAAPSPSDSVISLCDKVVPPSDTVTSPFGSDLPSRAHAHLLRREFTTKMGKYGYITYDAKTRTYAVDPGFKILKGRNGKDRLVIDGMGGATTADTVCGRIKANDAVKPTNKKEAYAKEMRRLVLLKELQVRKAEAAVCEDEDDFAAPSREMVAWVVAPVEGWLSEEA</sequence>
<evidence type="ECO:0000313" key="2">
    <source>
        <dbReference type="EMBL" id="KAH9825811.1"/>
    </source>
</evidence>
<reference evidence="2 3" key="2">
    <citation type="journal article" date="2021" name="Curr. Genet.">
        <title>Genetic response to nitrogen starvation in the aggressive Eucalyptus foliar pathogen Teratosphaeria destructans.</title>
        <authorList>
            <person name="Havenga M."/>
            <person name="Wingfield B.D."/>
            <person name="Wingfield M.J."/>
            <person name="Dreyer L.L."/>
            <person name="Roets F."/>
            <person name="Aylward J."/>
        </authorList>
    </citation>
    <scope>NUCLEOTIDE SEQUENCE [LARGE SCALE GENOMIC DNA]</scope>
    <source>
        <strain evidence="2">CMW44962</strain>
    </source>
</reference>
<protein>
    <submittedName>
        <fullName evidence="2">Uncharacterized protein</fullName>
    </submittedName>
</protein>
<feature type="region of interest" description="Disordered" evidence="1">
    <location>
        <begin position="1"/>
        <end position="37"/>
    </location>
</feature>
<evidence type="ECO:0000313" key="3">
    <source>
        <dbReference type="Proteomes" id="UP001138500"/>
    </source>
</evidence>
<proteinExistence type="predicted"/>
<accession>A0A9W7SNF0</accession>
<gene>
    <name evidence="2" type="ORF">Tdes44962_MAKER04022</name>
</gene>
<keyword evidence="3" id="KW-1185">Reference proteome</keyword>
<dbReference type="AlphaFoldDB" id="A0A9W7SNF0"/>
<evidence type="ECO:0000256" key="1">
    <source>
        <dbReference type="SAM" id="MobiDB-lite"/>
    </source>
</evidence>
<organism evidence="2 3">
    <name type="scientific">Teratosphaeria destructans</name>
    <dbReference type="NCBI Taxonomy" id="418781"/>
    <lineage>
        <taxon>Eukaryota</taxon>
        <taxon>Fungi</taxon>
        <taxon>Dikarya</taxon>
        <taxon>Ascomycota</taxon>
        <taxon>Pezizomycotina</taxon>
        <taxon>Dothideomycetes</taxon>
        <taxon>Dothideomycetidae</taxon>
        <taxon>Mycosphaerellales</taxon>
        <taxon>Teratosphaeriaceae</taxon>
        <taxon>Teratosphaeria</taxon>
    </lineage>
</organism>
<dbReference type="EMBL" id="RIBY02002078">
    <property type="protein sequence ID" value="KAH9825811.1"/>
    <property type="molecule type" value="Genomic_DNA"/>
</dbReference>
<dbReference type="OrthoDB" id="10337365at2759"/>
<name>A0A9W7SNF0_9PEZI</name>
<dbReference type="Proteomes" id="UP001138500">
    <property type="component" value="Unassembled WGS sequence"/>
</dbReference>